<dbReference type="InterPro" id="IPR008978">
    <property type="entry name" value="HSP20-like_chaperone"/>
</dbReference>
<evidence type="ECO:0000259" key="3">
    <source>
        <dbReference type="PROSITE" id="PS01031"/>
    </source>
</evidence>
<dbReference type="EMBL" id="JACXAC010000001">
    <property type="protein sequence ID" value="MBD2721090.1"/>
    <property type="molecule type" value="Genomic_DNA"/>
</dbReference>
<organism evidence="4 5">
    <name type="scientific">Hymenobacter armeniacus</name>
    <dbReference type="NCBI Taxonomy" id="2771358"/>
    <lineage>
        <taxon>Bacteria</taxon>
        <taxon>Pseudomonadati</taxon>
        <taxon>Bacteroidota</taxon>
        <taxon>Cytophagia</taxon>
        <taxon>Cytophagales</taxon>
        <taxon>Hymenobacteraceae</taxon>
        <taxon>Hymenobacter</taxon>
    </lineage>
</organism>
<gene>
    <name evidence="4" type="ORF">IC234_03050</name>
</gene>
<evidence type="ECO:0000256" key="2">
    <source>
        <dbReference type="RuleBase" id="RU003616"/>
    </source>
</evidence>
<dbReference type="InterPro" id="IPR031107">
    <property type="entry name" value="Small_HSP"/>
</dbReference>
<keyword evidence="5" id="KW-1185">Reference proteome</keyword>
<reference evidence="4 5" key="1">
    <citation type="submission" date="2020-09" db="EMBL/GenBank/DDBJ databases">
        <authorList>
            <person name="Kim M.K."/>
        </authorList>
    </citation>
    <scope>NUCLEOTIDE SEQUENCE [LARGE SCALE GENOMIC DNA]</scope>
    <source>
        <strain evidence="4 5">BT189</strain>
    </source>
</reference>
<dbReference type="Gene3D" id="2.60.40.790">
    <property type="match status" value="1"/>
</dbReference>
<evidence type="ECO:0000256" key="1">
    <source>
        <dbReference type="PROSITE-ProRule" id="PRU00285"/>
    </source>
</evidence>
<dbReference type="Proteomes" id="UP000606003">
    <property type="component" value="Unassembled WGS sequence"/>
</dbReference>
<protein>
    <submittedName>
        <fullName evidence="4">Hsp20/alpha crystallin family protein</fullName>
    </submittedName>
</protein>
<evidence type="ECO:0000313" key="5">
    <source>
        <dbReference type="Proteomes" id="UP000606003"/>
    </source>
</evidence>
<sequence length="139" mass="15629">MMPATFSTMLDRFFNDTMMTRSQLTAFSPKVDTYETEKSYDIEAALPGLKQEDIKVNFDQGCLTISGERKFEKETDGRQYHRVESSYGSFTRSFQLPGAADPGKIDASFDNGVLHIHVPKNGHKPTQHQIPIHAGHNGH</sequence>
<feature type="domain" description="SHSP" evidence="3">
    <location>
        <begin position="22"/>
        <end position="135"/>
    </location>
</feature>
<proteinExistence type="inferred from homology"/>
<accession>A0ABR8JR60</accession>
<comment type="caution">
    <text evidence="4">The sequence shown here is derived from an EMBL/GenBank/DDBJ whole genome shotgun (WGS) entry which is preliminary data.</text>
</comment>
<name>A0ABR8JR60_9BACT</name>
<dbReference type="PANTHER" id="PTHR11527">
    <property type="entry name" value="HEAT-SHOCK PROTEIN 20 FAMILY MEMBER"/>
    <property type="match status" value="1"/>
</dbReference>
<dbReference type="InterPro" id="IPR002068">
    <property type="entry name" value="A-crystallin/Hsp20_dom"/>
</dbReference>
<dbReference type="PROSITE" id="PS01031">
    <property type="entry name" value="SHSP"/>
    <property type="match status" value="1"/>
</dbReference>
<evidence type="ECO:0000313" key="4">
    <source>
        <dbReference type="EMBL" id="MBD2721090.1"/>
    </source>
</evidence>
<comment type="similarity">
    <text evidence="1 2">Belongs to the small heat shock protein (HSP20) family.</text>
</comment>
<dbReference type="SUPFAM" id="SSF49764">
    <property type="entry name" value="HSP20-like chaperones"/>
    <property type="match status" value="1"/>
</dbReference>
<dbReference type="Pfam" id="PF00011">
    <property type="entry name" value="HSP20"/>
    <property type="match status" value="1"/>
</dbReference>
<dbReference type="CDD" id="cd06464">
    <property type="entry name" value="ACD_sHsps-like"/>
    <property type="match status" value="1"/>
</dbReference>